<accession>A0A642UI45</accession>
<dbReference type="NCBIfam" id="TIGR00149">
    <property type="entry name" value="TIGR00149_YjbQ"/>
    <property type="match status" value="1"/>
</dbReference>
<dbReference type="InterPro" id="IPR001602">
    <property type="entry name" value="UPF0047_YjbQ-like"/>
</dbReference>
<dbReference type="EMBL" id="SWFT01000123">
    <property type="protein sequence ID" value="KAA8899462.1"/>
    <property type="molecule type" value="Genomic_DNA"/>
</dbReference>
<dbReference type="PROSITE" id="PS01314">
    <property type="entry name" value="UPF0047"/>
    <property type="match status" value="1"/>
</dbReference>
<dbReference type="SUPFAM" id="SSF111038">
    <property type="entry name" value="YjbQ-like"/>
    <property type="match status" value="1"/>
</dbReference>
<evidence type="ECO:0008006" key="4">
    <source>
        <dbReference type="Google" id="ProtNLM"/>
    </source>
</evidence>
<sequence length="138" mass="15454">MVWKQVQITLQPRSKGTYLVSNEVIPQLPVQGIKVGLVNLFLQHTSAALTINENCDPTVRRDMTDSFDRIVPEGDFYAHDDEGPDDMPGHVKSTITGVSLTIPITNGKLALGTWQGIYLCEFRTYRHTRRVIATIQGE</sequence>
<dbReference type="Gene3D" id="2.60.120.460">
    <property type="entry name" value="YjbQ-like"/>
    <property type="match status" value="1"/>
</dbReference>
<dbReference type="VEuPathDB" id="FungiDB:DIURU_004304"/>
<name>A0A642UI45_DIURU</name>
<dbReference type="PANTHER" id="PTHR30615:SF8">
    <property type="entry name" value="UPF0047 PROTEIN C4A8.02C"/>
    <property type="match status" value="1"/>
</dbReference>
<keyword evidence="3" id="KW-1185">Reference proteome</keyword>
<dbReference type="OMA" id="TWQGIFF"/>
<organism evidence="2 3">
    <name type="scientific">Diutina rugosa</name>
    <name type="common">Yeast</name>
    <name type="synonym">Candida rugosa</name>
    <dbReference type="NCBI Taxonomy" id="5481"/>
    <lineage>
        <taxon>Eukaryota</taxon>
        <taxon>Fungi</taxon>
        <taxon>Dikarya</taxon>
        <taxon>Ascomycota</taxon>
        <taxon>Saccharomycotina</taxon>
        <taxon>Pichiomycetes</taxon>
        <taxon>Debaryomycetaceae</taxon>
        <taxon>Diutina</taxon>
    </lineage>
</organism>
<dbReference type="GeneID" id="54782955"/>
<dbReference type="Pfam" id="PF01894">
    <property type="entry name" value="YjbQ"/>
    <property type="match status" value="1"/>
</dbReference>
<dbReference type="InterPro" id="IPR035917">
    <property type="entry name" value="YjbQ-like_sf"/>
</dbReference>
<reference evidence="2 3" key="1">
    <citation type="submission" date="2019-07" db="EMBL/GenBank/DDBJ databases">
        <title>Genome assembly of two rare yeast pathogens: Diutina rugosa and Trichomonascus ciferrii.</title>
        <authorList>
            <person name="Mixao V."/>
            <person name="Saus E."/>
            <person name="Hansen A."/>
            <person name="Lass-Flor C."/>
            <person name="Gabaldon T."/>
        </authorList>
    </citation>
    <scope>NUCLEOTIDE SEQUENCE [LARGE SCALE GENOMIC DNA]</scope>
    <source>
        <strain evidence="2 3">CBS 613</strain>
    </source>
</reference>
<dbReference type="Proteomes" id="UP000449547">
    <property type="component" value="Unassembled WGS sequence"/>
</dbReference>
<evidence type="ECO:0000313" key="2">
    <source>
        <dbReference type="EMBL" id="KAA8899462.1"/>
    </source>
</evidence>
<dbReference type="AlphaFoldDB" id="A0A642UI45"/>
<comment type="caution">
    <text evidence="2">The sequence shown here is derived from an EMBL/GenBank/DDBJ whole genome shotgun (WGS) entry which is preliminary data.</text>
</comment>
<evidence type="ECO:0000256" key="1">
    <source>
        <dbReference type="ARBA" id="ARBA00005534"/>
    </source>
</evidence>
<gene>
    <name evidence="2" type="ORF">DIURU_004304</name>
</gene>
<protein>
    <recommendedName>
        <fullName evidence="4">Secondary thiamine-phosphate synthase enzyme</fullName>
    </recommendedName>
</protein>
<dbReference type="PIRSF" id="PIRSF004681">
    <property type="entry name" value="UCP004681"/>
    <property type="match status" value="1"/>
</dbReference>
<comment type="similarity">
    <text evidence="1">Belongs to the UPF0047 family.</text>
</comment>
<dbReference type="PANTHER" id="PTHR30615">
    <property type="entry name" value="UNCHARACTERIZED PROTEIN YJBQ-RELATED"/>
    <property type="match status" value="1"/>
</dbReference>
<dbReference type="OrthoDB" id="10255963at2759"/>
<dbReference type="RefSeq" id="XP_034010925.1">
    <property type="nucleotide sequence ID" value="XM_034157163.1"/>
</dbReference>
<proteinExistence type="inferred from homology"/>
<evidence type="ECO:0000313" key="3">
    <source>
        <dbReference type="Proteomes" id="UP000449547"/>
    </source>
</evidence>